<evidence type="ECO:0000313" key="5">
    <source>
        <dbReference type="Proteomes" id="UP000275910"/>
    </source>
</evidence>
<sequence>MTAKLARSRWRRILWRTLAIAAAVLAIGVAARAWFLHWQPDRARYPLRGIDVSHHQGDIDWKAVARDDVAFAYLKASEGGDHRDRRYAANERDARAAGVPVGAYHFFTFCRGGAAQAANFLAAAPAAADALPPAVDLEFGGNCGRRPDDAALRAELAAFLAPVEAAYGKPALLYVTPEFFDAYRAALPSRPLWRRAILRAPDSRAAWTLWQYHNRARVAGIDGPVDLNVFEGDAAAFARWRDTSAQPREIPVGAARAATAQ</sequence>
<comment type="caution">
    <text evidence="4">The sequence shown here is derived from an EMBL/GenBank/DDBJ whole genome shotgun (WGS) entry which is preliminary data.</text>
</comment>
<keyword evidence="3" id="KW-0326">Glycosidase</keyword>
<dbReference type="AlphaFoldDB" id="A0A3N2RK97"/>
<keyword evidence="2" id="KW-0378">Hydrolase</keyword>
<dbReference type="PANTHER" id="PTHR34135">
    <property type="entry name" value="LYSOZYME"/>
    <property type="match status" value="1"/>
</dbReference>
<evidence type="ECO:0000256" key="3">
    <source>
        <dbReference type="ARBA" id="ARBA00023295"/>
    </source>
</evidence>
<dbReference type="PROSITE" id="PS51904">
    <property type="entry name" value="GLYCOSYL_HYDROL_F25_2"/>
    <property type="match status" value="1"/>
</dbReference>
<dbReference type="Gene3D" id="3.20.20.80">
    <property type="entry name" value="Glycosidases"/>
    <property type="match status" value="1"/>
</dbReference>
<dbReference type="RefSeq" id="WP_123646712.1">
    <property type="nucleotide sequence ID" value="NZ_RCTY01000019.1"/>
</dbReference>
<dbReference type="GO" id="GO:0003796">
    <property type="term" value="F:lysozyme activity"/>
    <property type="evidence" value="ECO:0007669"/>
    <property type="project" value="InterPro"/>
</dbReference>
<protein>
    <submittedName>
        <fullName evidence="4">Lysozyme</fullName>
    </submittedName>
</protein>
<comment type="similarity">
    <text evidence="1">Belongs to the glycosyl hydrolase 25 family.</text>
</comment>
<dbReference type="SUPFAM" id="SSF51445">
    <property type="entry name" value="(Trans)glycosidases"/>
    <property type="match status" value="1"/>
</dbReference>
<dbReference type="InterPro" id="IPR018077">
    <property type="entry name" value="Glyco_hydro_fam25_subgr"/>
</dbReference>
<dbReference type="GO" id="GO:0016052">
    <property type="term" value="P:carbohydrate catabolic process"/>
    <property type="evidence" value="ECO:0007669"/>
    <property type="project" value="TreeGrafter"/>
</dbReference>
<evidence type="ECO:0000256" key="2">
    <source>
        <dbReference type="ARBA" id="ARBA00022801"/>
    </source>
</evidence>
<organism evidence="4 5">
    <name type="scientific">Lysobacter enzymogenes</name>
    <dbReference type="NCBI Taxonomy" id="69"/>
    <lineage>
        <taxon>Bacteria</taxon>
        <taxon>Pseudomonadati</taxon>
        <taxon>Pseudomonadota</taxon>
        <taxon>Gammaproteobacteria</taxon>
        <taxon>Lysobacterales</taxon>
        <taxon>Lysobacteraceae</taxon>
        <taxon>Lysobacter</taxon>
    </lineage>
</organism>
<name>A0A3N2RK97_LYSEN</name>
<dbReference type="PANTHER" id="PTHR34135:SF2">
    <property type="entry name" value="LYSOZYME"/>
    <property type="match status" value="1"/>
</dbReference>
<gene>
    <name evidence="4" type="ORF">D9T17_06735</name>
</gene>
<dbReference type="InterPro" id="IPR002053">
    <property type="entry name" value="Glyco_hydro_25"/>
</dbReference>
<reference evidence="4 5" key="1">
    <citation type="submission" date="2018-10" db="EMBL/GenBank/DDBJ databases">
        <title>The genome of Lysobacter enzymogenes OH11.</title>
        <authorList>
            <person name="Liu F."/>
            <person name="Zhao Y."/>
            <person name="Qian G."/>
            <person name="Chen Y."/>
            <person name="Xu H."/>
        </authorList>
    </citation>
    <scope>NUCLEOTIDE SEQUENCE [LARGE SCALE GENOMIC DNA]</scope>
    <source>
        <strain evidence="4 5">OH11</strain>
    </source>
</reference>
<dbReference type="EMBL" id="RCTY01000019">
    <property type="protein sequence ID" value="ROU07892.1"/>
    <property type="molecule type" value="Genomic_DNA"/>
</dbReference>
<dbReference type="SMART" id="SM00641">
    <property type="entry name" value="Glyco_25"/>
    <property type="match status" value="1"/>
</dbReference>
<evidence type="ECO:0000313" key="4">
    <source>
        <dbReference type="EMBL" id="ROU07892.1"/>
    </source>
</evidence>
<dbReference type="Proteomes" id="UP000275910">
    <property type="component" value="Unassembled WGS sequence"/>
</dbReference>
<evidence type="ECO:0000256" key="1">
    <source>
        <dbReference type="ARBA" id="ARBA00010646"/>
    </source>
</evidence>
<dbReference type="GO" id="GO:0009253">
    <property type="term" value="P:peptidoglycan catabolic process"/>
    <property type="evidence" value="ECO:0007669"/>
    <property type="project" value="InterPro"/>
</dbReference>
<accession>A0A3N2RK97</accession>
<dbReference type="Pfam" id="PF01183">
    <property type="entry name" value="Glyco_hydro_25"/>
    <property type="match status" value="1"/>
</dbReference>
<dbReference type="GO" id="GO:0016998">
    <property type="term" value="P:cell wall macromolecule catabolic process"/>
    <property type="evidence" value="ECO:0007669"/>
    <property type="project" value="InterPro"/>
</dbReference>
<proteinExistence type="inferred from homology"/>
<dbReference type="InterPro" id="IPR017853">
    <property type="entry name" value="GH"/>
</dbReference>